<organism evidence="1 2">
    <name type="scientific">Allomyces macrogynus (strain ATCC 38327)</name>
    <name type="common">Allomyces javanicus var. macrogynus</name>
    <dbReference type="NCBI Taxonomy" id="578462"/>
    <lineage>
        <taxon>Eukaryota</taxon>
        <taxon>Fungi</taxon>
        <taxon>Fungi incertae sedis</taxon>
        <taxon>Blastocladiomycota</taxon>
        <taxon>Blastocladiomycetes</taxon>
        <taxon>Blastocladiales</taxon>
        <taxon>Blastocladiaceae</taxon>
        <taxon>Allomyces</taxon>
    </lineage>
</organism>
<dbReference type="OrthoDB" id="10326428at2759"/>
<evidence type="ECO:0000313" key="1">
    <source>
        <dbReference type="EMBL" id="KNE67394.1"/>
    </source>
</evidence>
<proteinExistence type="predicted"/>
<reference evidence="1 2" key="1">
    <citation type="submission" date="2009-11" db="EMBL/GenBank/DDBJ databases">
        <title>Annotation of Allomyces macrogynus ATCC 38327.</title>
        <authorList>
            <consortium name="The Broad Institute Genome Sequencing Platform"/>
            <person name="Russ C."/>
            <person name="Cuomo C."/>
            <person name="Burger G."/>
            <person name="Gray M.W."/>
            <person name="Holland P.W.H."/>
            <person name="King N."/>
            <person name="Lang F.B.F."/>
            <person name="Roger A.J."/>
            <person name="Ruiz-Trillo I."/>
            <person name="Young S.K."/>
            <person name="Zeng Q."/>
            <person name="Gargeya S."/>
            <person name="Fitzgerald M."/>
            <person name="Haas B."/>
            <person name="Abouelleil A."/>
            <person name="Alvarado L."/>
            <person name="Arachchi H.M."/>
            <person name="Berlin A."/>
            <person name="Chapman S.B."/>
            <person name="Gearin G."/>
            <person name="Goldberg J."/>
            <person name="Griggs A."/>
            <person name="Gujja S."/>
            <person name="Hansen M."/>
            <person name="Heiman D."/>
            <person name="Howarth C."/>
            <person name="Larimer J."/>
            <person name="Lui A."/>
            <person name="MacDonald P.J.P."/>
            <person name="McCowen C."/>
            <person name="Montmayeur A."/>
            <person name="Murphy C."/>
            <person name="Neiman D."/>
            <person name="Pearson M."/>
            <person name="Priest M."/>
            <person name="Roberts A."/>
            <person name="Saif S."/>
            <person name="Shea T."/>
            <person name="Sisk P."/>
            <person name="Stolte C."/>
            <person name="Sykes S."/>
            <person name="Wortman J."/>
            <person name="Nusbaum C."/>
            <person name="Birren B."/>
        </authorList>
    </citation>
    <scope>NUCLEOTIDE SEQUENCE [LARGE SCALE GENOMIC DNA]</scope>
    <source>
        <strain evidence="1 2">ATCC 38327</strain>
    </source>
</reference>
<protein>
    <submittedName>
        <fullName evidence="1">Uncharacterized protein</fullName>
    </submittedName>
</protein>
<dbReference type="VEuPathDB" id="FungiDB:AMAG_11860"/>
<gene>
    <name evidence="1" type="ORF">AMAG_11860</name>
</gene>
<dbReference type="Proteomes" id="UP000054350">
    <property type="component" value="Unassembled WGS sequence"/>
</dbReference>
<sequence length="161" mass="18497">MAEHAALVRRFGQLEPHPSRPKVLTFFPLMDEEQRVNMVETVLVSLFEYMIDICAKNPCSVLDYAAQHCHKPVYLTTSLMAYIGFLHQLTCKCLLDLRWAGPAGDLRNFTYERPVSVPFHPYHGFLEKAFMLKDLGLRVVRDDEFDVVPQSSENVEVAHDD</sequence>
<reference evidence="2" key="2">
    <citation type="submission" date="2009-11" db="EMBL/GenBank/DDBJ databases">
        <title>The Genome Sequence of Allomyces macrogynus strain ATCC 38327.</title>
        <authorList>
            <consortium name="The Broad Institute Genome Sequencing Platform"/>
            <person name="Russ C."/>
            <person name="Cuomo C."/>
            <person name="Shea T."/>
            <person name="Young S.K."/>
            <person name="Zeng Q."/>
            <person name="Koehrsen M."/>
            <person name="Haas B."/>
            <person name="Borodovsky M."/>
            <person name="Guigo R."/>
            <person name="Alvarado L."/>
            <person name="Berlin A."/>
            <person name="Borenstein D."/>
            <person name="Chen Z."/>
            <person name="Engels R."/>
            <person name="Freedman E."/>
            <person name="Gellesch M."/>
            <person name="Goldberg J."/>
            <person name="Griggs A."/>
            <person name="Gujja S."/>
            <person name="Heiman D."/>
            <person name="Hepburn T."/>
            <person name="Howarth C."/>
            <person name="Jen D."/>
            <person name="Larson L."/>
            <person name="Lewis B."/>
            <person name="Mehta T."/>
            <person name="Park D."/>
            <person name="Pearson M."/>
            <person name="Roberts A."/>
            <person name="Saif S."/>
            <person name="Shenoy N."/>
            <person name="Sisk P."/>
            <person name="Stolte C."/>
            <person name="Sykes S."/>
            <person name="Walk T."/>
            <person name="White J."/>
            <person name="Yandava C."/>
            <person name="Burger G."/>
            <person name="Gray M.W."/>
            <person name="Holland P.W.H."/>
            <person name="King N."/>
            <person name="Lang F.B.F."/>
            <person name="Roger A.J."/>
            <person name="Ruiz-Trillo I."/>
            <person name="Lander E."/>
            <person name="Nusbaum C."/>
        </authorList>
    </citation>
    <scope>NUCLEOTIDE SEQUENCE [LARGE SCALE GENOMIC DNA]</scope>
    <source>
        <strain evidence="2">ATCC 38327</strain>
    </source>
</reference>
<accession>A0A0L0SYH0</accession>
<name>A0A0L0SYH0_ALLM3</name>
<keyword evidence="2" id="KW-1185">Reference proteome</keyword>
<evidence type="ECO:0000313" key="2">
    <source>
        <dbReference type="Proteomes" id="UP000054350"/>
    </source>
</evidence>
<dbReference type="AlphaFoldDB" id="A0A0L0SYH0"/>
<dbReference type="EMBL" id="GG745353">
    <property type="protein sequence ID" value="KNE67394.1"/>
    <property type="molecule type" value="Genomic_DNA"/>
</dbReference>